<dbReference type="EMBL" id="JAZGQK010000006">
    <property type="protein sequence ID" value="MEE6258145.1"/>
    <property type="molecule type" value="Genomic_DNA"/>
</dbReference>
<evidence type="ECO:0000259" key="3">
    <source>
        <dbReference type="PROSITE" id="PS50937"/>
    </source>
</evidence>
<dbReference type="Gene3D" id="1.10.1660.10">
    <property type="match status" value="1"/>
</dbReference>
<dbReference type="InterPro" id="IPR009061">
    <property type="entry name" value="DNA-bd_dom_put_sf"/>
</dbReference>
<dbReference type="PANTHER" id="PTHR30204:SF97">
    <property type="entry name" value="MERR FAMILY REGULATORY PROTEIN"/>
    <property type="match status" value="1"/>
</dbReference>
<evidence type="ECO:0000313" key="4">
    <source>
        <dbReference type="EMBL" id="MEE6258145.1"/>
    </source>
</evidence>
<dbReference type="PANTHER" id="PTHR30204">
    <property type="entry name" value="REDOX-CYCLING DRUG-SENSING TRANSCRIPTIONAL ACTIVATOR SOXR"/>
    <property type="match status" value="1"/>
</dbReference>
<dbReference type="SMART" id="SM00422">
    <property type="entry name" value="HTH_MERR"/>
    <property type="match status" value="1"/>
</dbReference>
<dbReference type="Pfam" id="PF13411">
    <property type="entry name" value="MerR_1"/>
    <property type="match status" value="1"/>
</dbReference>
<name>A0ABU7RNS4_9ACTN</name>
<reference evidence="4 5" key="1">
    <citation type="submission" date="2024-01" db="EMBL/GenBank/DDBJ databases">
        <title>Genome insights into Plantactinospora sonchi sp. nov.</title>
        <authorList>
            <person name="Wang L."/>
        </authorList>
    </citation>
    <scope>NUCLEOTIDE SEQUENCE [LARGE SCALE GENOMIC DNA]</scope>
    <source>
        <strain evidence="4 5">NEAU-QY2</strain>
    </source>
</reference>
<protein>
    <submittedName>
        <fullName evidence="4">MerR family transcriptional regulator</fullName>
    </submittedName>
</protein>
<dbReference type="PROSITE" id="PS50937">
    <property type="entry name" value="HTH_MERR_2"/>
    <property type="match status" value="1"/>
</dbReference>
<evidence type="ECO:0000313" key="5">
    <source>
        <dbReference type="Proteomes" id="UP001332243"/>
    </source>
</evidence>
<dbReference type="InterPro" id="IPR047057">
    <property type="entry name" value="MerR_fam"/>
</dbReference>
<keyword evidence="1" id="KW-0238">DNA-binding</keyword>
<organism evidence="4 5">
    <name type="scientific">Plantactinospora sonchi</name>
    <dbReference type="NCBI Taxonomy" id="1544735"/>
    <lineage>
        <taxon>Bacteria</taxon>
        <taxon>Bacillati</taxon>
        <taxon>Actinomycetota</taxon>
        <taxon>Actinomycetes</taxon>
        <taxon>Micromonosporales</taxon>
        <taxon>Micromonosporaceae</taxon>
        <taxon>Plantactinospora</taxon>
    </lineage>
</organism>
<dbReference type="RefSeq" id="WP_331213274.1">
    <property type="nucleotide sequence ID" value="NZ_JAZGQK010000006.1"/>
</dbReference>
<gene>
    <name evidence="4" type="ORF">V1633_06510</name>
</gene>
<proteinExistence type="predicted"/>
<comment type="caution">
    <text evidence="4">The sequence shown here is derived from an EMBL/GenBank/DDBJ whole genome shotgun (WGS) entry which is preliminary data.</text>
</comment>
<dbReference type="PRINTS" id="PR00040">
    <property type="entry name" value="HTHMERR"/>
</dbReference>
<dbReference type="InterPro" id="IPR000551">
    <property type="entry name" value="MerR-type_HTH_dom"/>
</dbReference>
<feature type="domain" description="HTH merR-type" evidence="3">
    <location>
        <begin position="5"/>
        <end position="73"/>
    </location>
</feature>
<accession>A0ABU7RNS4</accession>
<keyword evidence="2" id="KW-0175">Coiled coil</keyword>
<feature type="coiled-coil region" evidence="2">
    <location>
        <begin position="81"/>
        <end position="108"/>
    </location>
</feature>
<evidence type="ECO:0000256" key="1">
    <source>
        <dbReference type="ARBA" id="ARBA00023125"/>
    </source>
</evidence>
<keyword evidence="5" id="KW-1185">Reference proteome</keyword>
<dbReference type="SUPFAM" id="SSF46955">
    <property type="entry name" value="Putative DNA-binding domain"/>
    <property type="match status" value="1"/>
</dbReference>
<sequence length="148" mass="16386">MSEPLLDIAEVAERAGVTPSALRFYERRALISPAGRRGLRRTYRADVLERLTFIACAQNAGFTIAEIARFLVSTPDDSQIRTRMAEKARELEENIQRLNRMRASLEHASTCMHELLVECPAFRAALARPRTGDSALADLPATDAESAA</sequence>
<dbReference type="Proteomes" id="UP001332243">
    <property type="component" value="Unassembled WGS sequence"/>
</dbReference>
<evidence type="ECO:0000256" key="2">
    <source>
        <dbReference type="SAM" id="Coils"/>
    </source>
</evidence>